<dbReference type="EMBL" id="LSRX01000800">
    <property type="protein sequence ID" value="OLP88686.1"/>
    <property type="molecule type" value="Genomic_DNA"/>
</dbReference>
<dbReference type="InterPro" id="IPR050360">
    <property type="entry name" value="MFS_Sugar_Transporters"/>
</dbReference>
<keyword evidence="6 15" id="KW-0472">Membrane</keyword>
<evidence type="ECO:0000256" key="15">
    <source>
        <dbReference type="SAM" id="Phobius"/>
    </source>
</evidence>
<dbReference type="InterPro" id="IPR005828">
    <property type="entry name" value="MFS_sugar_transport-like"/>
</dbReference>
<comment type="catalytic activity">
    <reaction evidence="11">
        <text>D-glucosamine(out) = D-glucosamine(in)</text>
        <dbReference type="Rhea" id="RHEA:78423"/>
        <dbReference type="ChEBI" id="CHEBI:58723"/>
    </reaction>
    <physiologicalReaction direction="left-to-right" evidence="11">
        <dbReference type="Rhea" id="RHEA:78424"/>
    </physiologicalReaction>
</comment>
<keyword evidence="4 15" id="KW-0812">Transmembrane</keyword>
<dbReference type="PRINTS" id="PR00171">
    <property type="entry name" value="SUGRTRNSPORT"/>
</dbReference>
<comment type="caution">
    <text evidence="17">The sequence shown here is derived from an EMBL/GenBank/DDBJ whole genome shotgun (WGS) entry which is preliminary data.</text>
</comment>
<comment type="subunit">
    <text evidence="3">Homodimer.</text>
</comment>
<dbReference type="OrthoDB" id="330209at2759"/>
<keyword evidence="5 15" id="KW-1133">Transmembrane helix</keyword>
<dbReference type="SUPFAM" id="SSF49899">
    <property type="entry name" value="Concanavalin A-like lectins/glucanases"/>
    <property type="match status" value="1"/>
</dbReference>
<evidence type="ECO:0000256" key="8">
    <source>
        <dbReference type="ARBA" id="ARBA00044648"/>
    </source>
</evidence>
<dbReference type="GO" id="GO:0005975">
    <property type="term" value="P:carbohydrate metabolic process"/>
    <property type="evidence" value="ECO:0007669"/>
    <property type="project" value="InterPro"/>
</dbReference>
<dbReference type="Proteomes" id="UP000186817">
    <property type="component" value="Unassembled WGS sequence"/>
</dbReference>
<evidence type="ECO:0000256" key="1">
    <source>
        <dbReference type="ARBA" id="ARBA00004141"/>
    </source>
</evidence>
<dbReference type="GO" id="GO:0005351">
    <property type="term" value="F:carbohydrate:proton symporter activity"/>
    <property type="evidence" value="ECO:0007669"/>
    <property type="project" value="TreeGrafter"/>
</dbReference>
<dbReference type="PROSITE" id="PS00217">
    <property type="entry name" value="SUGAR_TRANSPORT_2"/>
    <property type="match status" value="1"/>
</dbReference>
<dbReference type="InterPro" id="IPR005829">
    <property type="entry name" value="Sugar_transporter_CS"/>
</dbReference>
<evidence type="ECO:0000256" key="10">
    <source>
        <dbReference type="ARBA" id="ARBA00044662"/>
    </source>
</evidence>
<dbReference type="SUPFAM" id="SSF103473">
    <property type="entry name" value="MFS general substrate transporter"/>
    <property type="match status" value="1"/>
</dbReference>
<evidence type="ECO:0000256" key="5">
    <source>
        <dbReference type="ARBA" id="ARBA00022989"/>
    </source>
</evidence>
<feature type="compositionally biased region" description="Polar residues" evidence="14">
    <location>
        <begin position="1"/>
        <end position="24"/>
    </location>
</feature>
<dbReference type="Gene3D" id="1.20.1250.20">
    <property type="entry name" value="MFS general substrate transporter like domains"/>
    <property type="match status" value="1"/>
</dbReference>
<feature type="transmembrane region" description="Helical" evidence="15">
    <location>
        <begin position="292"/>
        <end position="310"/>
    </location>
</feature>
<comment type="catalytic activity">
    <reaction evidence="7">
        <text>D-galactose(in) = D-galactose(out)</text>
        <dbReference type="Rhea" id="RHEA:34915"/>
        <dbReference type="ChEBI" id="CHEBI:4139"/>
    </reaction>
    <physiologicalReaction direction="right-to-left" evidence="7">
        <dbReference type="Rhea" id="RHEA:34917"/>
    </physiologicalReaction>
</comment>
<dbReference type="PROSITE" id="PS50850">
    <property type="entry name" value="MFS"/>
    <property type="match status" value="1"/>
</dbReference>
<dbReference type="InterPro" id="IPR037019">
    <property type="entry name" value="Glyco_hydro_7_sf"/>
</dbReference>
<evidence type="ECO:0000256" key="2">
    <source>
        <dbReference type="ARBA" id="ARBA00010992"/>
    </source>
</evidence>
<feature type="transmembrane region" description="Helical" evidence="15">
    <location>
        <begin position="472"/>
        <end position="494"/>
    </location>
</feature>
<comment type="catalytic activity">
    <reaction evidence="9">
        <text>D-xylose(out) = D-xylose(in)</text>
        <dbReference type="Rhea" id="RHEA:78427"/>
        <dbReference type="ChEBI" id="CHEBI:53455"/>
    </reaction>
    <physiologicalReaction direction="left-to-right" evidence="9">
        <dbReference type="Rhea" id="RHEA:78428"/>
    </physiologicalReaction>
</comment>
<evidence type="ECO:0000256" key="11">
    <source>
        <dbReference type="ARBA" id="ARBA00044668"/>
    </source>
</evidence>
<dbReference type="GO" id="GO:0016020">
    <property type="term" value="C:membrane"/>
    <property type="evidence" value="ECO:0007669"/>
    <property type="project" value="UniProtKB-SubCell"/>
</dbReference>
<dbReference type="AlphaFoldDB" id="A0A1Q9D0I4"/>
<comment type="catalytic activity">
    <reaction evidence="8">
        <text>D-glucose(out) = D-glucose(in)</text>
        <dbReference type="Rhea" id="RHEA:60376"/>
        <dbReference type="ChEBI" id="CHEBI:4167"/>
    </reaction>
    <physiologicalReaction direction="left-to-right" evidence="8">
        <dbReference type="Rhea" id="RHEA:60377"/>
    </physiologicalReaction>
</comment>
<reference evidence="17 18" key="1">
    <citation type="submission" date="2016-02" db="EMBL/GenBank/DDBJ databases">
        <title>Genome analysis of coral dinoflagellate symbionts highlights evolutionary adaptations to a symbiotic lifestyle.</title>
        <authorList>
            <person name="Aranda M."/>
            <person name="Li Y."/>
            <person name="Liew Y.J."/>
            <person name="Baumgarten S."/>
            <person name="Simakov O."/>
            <person name="Wilson M."/>
            <person name="Piel J."/>
            <person name="Ashoor H."/>
            <person name="Bougouffa S."/>
            <person name="Bajic V.B."/>
            <person name="Ryu T."/>
            <person name="Ravasi T."/>
            <person name="Bayer T."/>
            <person name="Micklem G."/>
            <person name="Kim H."/>
            <person name="Bhak J."/>
            <person name="Lajeunesse T.C."/>
            <person name="Voolstra C.R."/>
        </authorList>
    </citation>
    <scope>NUCLEOTIDE SEQUENCE [LARGE SCALE GENOMIC DNA]</scope>
    <source>
        <strain evidence="17 18">CCMP2467</strain>
    </source>
</reference>
<evidence type="ECO:0000256" key="4">
    <source>
        <dbReference type="ARBA" id="ARBA00022692"/>
    </source>
</evidence>
<name>A0A1Q9D0I4_SYMMI</name>
<evidence type="ECO:0000259" key="16">
    <source>
        <dbReference type="PROSITE" id="PS50850"/>
    </source>
</evidence>
<evidence type="ECO:0000313" key="17">
    <source>
        <dbReference type="EMBL" id="OLP88686.1"/>
    </source>
</evidence>
<dbReference type="PANTHER" id="PTHR48022">
    <property type="entry name" value="PLASTIDIC GLUCOSE TRANSPORTER 4"/>
    <property type="match status" value="1"/>
</dbReference>
<dbReference type="PANTHER" id="PTHR48022:SF2">
    <property type="entry name" value="PLASTIDIC GLUCOSE TRANSPORTER 4"/>
    <property type="match status" value="1"/>
</dbReference>
<dbReference type="GO" id="GO:0004553">
    <property type="term" value="F:hydrolase activity, hydrolyzing O-glycosyl compounds"/>
    <property type="evidence" value="ECO:0007669"/>
    <property type="project" value="InterPro"/>
</dbReference>
<dbReference type="Pfam" id="PF00083">
    <property type="entry name" value="Sugar_tr"/>
    <property type="match status" value="1"/>
</dbReference>
<comment type="similarity">
    <text evidence="2">Belongs to the major facilitator superfamily. Sugar transporter (TC 2.A.1.1) family.</text>
</comment>
<dbReference type="Gene3D" id="2.70.100.10">
    <property type="entry name" value="Glycoside hydrolase, family 7, domain"/>
    <property type="match status" value="1"/>
</dbReference>
<feature type="transmembrane region" description="Helical" evidence="15">
    <location>
        <begin position="509"/>
        <end position="526"/>
    </location>
</feature>
<evidence type="ECO:0000256" key="7">
    <source>
        <dbReference type="ARBA" id="ARBA00044637"/>
    </source>
</evidence>
<feature type="transmembrane region" description="Helical" evidence="15">
    <location>
        <begin position="123"/>
        <end position="141"/>
    </location>
</feature>
<comment type="subcellular location">
    <subcellularLocation>
        <location evidence="1">Membrane</location>
        <topology evidence="1">Multi-pass membrane protein</topology>
    </subcellularLocation>
</comment>
<organism evidence="17 18">
    <name type="scientific">Symbiodinium microadriaticum</name>
    <name type="common">Dinoflagellate</name>
    <name type="synonym">Zooxanthella microadriatica</name>
    <dbReference type="NCBI Taxonomy" id="2951"/>
    <lineage>
        <taxon>Eukaryota</taxon>
        <taxon>Sar</taxon>
        <taxon>Alveolata</taxon>
        <taxon>Dinophyceae</taxon>
        <taxon>Suessiales</taxon>
        <taxon>Symbiodiniaceae</taxon>
        <taxon>Symbiodinium</taxon>
    </lineage>
</organism>
<dbReference type="InterPro" id="IPR013320">
    <property type="entry name" value="ConA-like_dom_sf"/>
</dbReference>
<evidence type="ECO:0000256" key="9">
    <source>
        <dbReference type="ARBA" id="ARBA00044656"/>
    </source>
</evidence>
<evidence type="ECO:0000256" key="6">
    <source>
        <dbReference type="ARBA" id="ARBA00023136"/>
    </source>
</evidence>
<sequence>MSSAGGAANTSVPSLGEVVNSTEPSGDMLPTDNTSSTISVATNDVQSSSTTFSFSLASAATTSTRTVTNPSTASTTSTARFLVNGHASDIAGFASNGSGLLPWPPGEVRTPTARPSEHTENNAALTVGCVLLLLFVFFKLWRRRAARELAPGDMQLSSLSEWMGADEDDDVVIAVLQRKRVNKYRGSDVKACSACMSVDAEHADDIAKPAKLQPRQWCVRFSCVFFNVLSGVVNGYDICITTGILDSVDRDLQLCDTGGAVGTCFLKEAVMSFASIGGLGARLCGPTIADRYGRSAALFLADVLILASVAMQSTTRAVPTFFLARFLVGAGMGLAFVVTPTYLCEIAPRTQRGLFVCLHEVAVCVGCLLGLHVSSRDTAEWQWHHVIAFAALPAAVQLVFVCVLPESPRWFALRGDVCGLDRASAMLGLEAETAELRKLVQTGGVTSDLSSTGGGSCCRRNLLNWQKHRRPLMIALGLAGCNSATGTFAIQTYAYDLLRVCGVKEPGELLPVIGWMKLIGALLAMFTSDSKLLGRRRLVIGGSFFCTICDVLLALHLALPTFLTPGLAASCVFFRILSWNAGYGGVQFVAVSEILPSEVRSSFMGQSQVAASVIDILIFQLFETLLFMDKVATFVIFAAINFGSCLFAFRCLPDLRGMSLEEIHAGSSRSYGVLEEEESKEPQARVIGAVEPDPFHDPVVQVLGRCLHLVILQIISICPLRAWRLMVLAALADRVLPPCEDIPLAGMALRLFLLVTSAVATPEPVGPVCSGSIELQGHGSIQTANAHWNVPGELAGSVEVSDGAIHVFMKGRTYFSDTCLPTQFNNSHYSKIFLLGKSLRWTTDISQTDCGCNAAFYLGSLHQNSDISKCEDHYCDANDVCGVRCTEIDLQEANKYAFHSVLHLPDDNSGMGLGYGGGGLDWSWHRDWTKEEYGPGANCIDTNHPFEVEVGFPVGSDGQLVAITTRLAQLGSPCELTAQVLTDSYTFQGRKSTSELTQALHEGMTPIVSYWSAENMQWMDGEGADGLGPCPEDVPEQCGASVQFYGFALESLEERLI</sequence>
<proteinExistence type="inferred from homology"/>
<dbReference type="InterPro" id="IPR036259">
    <property type="entry name" value="MFS_trans_sf"/>
</dbReference>
<comment type="catalytic activity">
    <reaction evidence="10">
        <text>D-mannose(out) = D-mannose(in)</text>
        <dbReference type="Rhea" id="RHEA:78391"/>
        <dbReference type="ChEBI" id="CHEBI:4208"/>
    </reaction>
    <physiologicalReaction direction="left-to-right" evidence="10">
        <dbReference type="Rhea" id="RHEA:78392"/>
    </physiologicalReaction>
</comment>
<evidence type="ECO:0000256" key="13">
    <source>
        <dbReference type="ARBA" id="ARBA00044780"/>
    </source>
</evidence>
<protein>
    <recommendedName>
        <fullName evidence="13">Hexose transporter 1</fullName>
    </recommendedName>
</protein>
<accession>A0A1Q9D0I4</accession>
<dbReference type="InterPro" id="IPR020846">
    <property type="entry name" value="MFS_dom"/>
</dbReference>
<feature type="transmembrane region" description="Helical" evidence="15">
    <location>
        <begin position="386"/>
        <end position="404"/>
    </location>
</feature>
<gene>
    <name evidence="17" type="primary">csbC</name>
    <name evidence="17" type="ORF">AK812_SmicGene29925</name>
</gene>
<feature type="transmembrane region" description="Helical" evidence="15">
    <location>
        <begin position="322"/>
        <end position="343"/>
    </location>
</feature>
<dbReference type="InterPro" id="IPR003663">
    <property type="entry name" value="Sugar/inositol_transpt"/>
</dbReference>
<feature type="domain" description="Major facilitator superfamily (MFS) profile" evidence="16">
    <location>
        <begin position="223"/>
        <end position="656"/>
    </location>
</feature>
<comment type="catalytic activity">
    <reaction evidence="12">
        <text>D-fructose(out) = D-fructose(in)</text>
        <dbReference type="Rhea" id="RHEA:60372"/>
        <dbReference type="ChEBI" id="CHEBI:37721"/>
    </reaction>
    <physiologicalReaction direction="left-to-right" evidence="12">
        <dbReference type="Rhea" id="RHEA:60373"/>
    </physiologicalReaction>
</comment>
<evidence type="ECO:0000256" key="14">
    <source>
        <dbReference type="SAM" id="MobiDB-lite"/>
    </source>
</evidence>
<keyword evidence="18" id="KW-1185">Reference proteome</keyword>
<feature type="transmembrane region" description="Helical" evidence="15">
    <location>
        <begin position="538"/>
        <end position="559"/>
    </location>
</feature>
<feature type="transmembrane region" description="Helical" evidence="15">
    <location>
        <begin position="355"/>
        <end position="374"/>
    </location>
</feature>
<evidence type="ECO:0000313" key="18">
    <source>
        <dbReference type="Proteomes" id="UP000186817"/>
    </source>
</evidence>
<evidence type="ECO:0000256" key="3">
    <source>
        <dbReference type="ARBA" id="ARBA00011738"/>
    </source>
</evidence>
<feature type="region of interest" description="Disordered" evidence="14">
    <location>
        <begin position="1"/>
        <end position="36"/>
    </location>
</feature>
<evidence type="ECO:0000256" key="12">
    <source>
        <dbReference type="ARBA" id="ARBA00044710"/>
    </source>
</evidence>